<organism evidence="1 2">
    <name type="scientific">Nepenthes gracilis</name>
    <name type="common">Slender pitcher plant</name>
    <dbReference type="NCBI Taxonomy" id="150966"/>
    <lineage>
        <taxon>Eukaryota</taxon>
        <taxon>Viridiplantae</taxon>
        <taxon>Streptophyta</taxon>
        <taxon>Embryophyta</taxon>
        <taxon>Tracheophyta</taxon>
        <taxon>Spermatophyta</taxon>
        <taxon>Magnoliopsida</taxon>
        <taxon>eudicotyledons</taxon>
        <taxon>Gunneridae</taxon>
        <taxon>Pentapetalae</taxon>
        <taxon>Caryophyllales</taxon>
        <taxon>Nepenthaceae</taxon>
        <taxon>Nepenthes</taxon>
    </lineage>
</organism>
<keyword evidence="2" id="KW-1185">Reference proteome</keyword>
<dbReference type="EMBL" id="BSYO01000002">
    <property type="protein sequence ID" value="GMH00950.1"/>
    <property type="molecule type" value="Genomic_DNA"/>
</dbReference>
<evidence type="ECO:0000313" key="1">
    <source>
        <dbReference type="EMBL" id="GMH00950.1"/>
    </source>
</evidence>
<gene>
    <name evidence="1" type="ORF">Nepgr_002789</name>
</gene>
<proteinExistence type="predicted"/>
<evidence type="ECO:0000313" key="2">
    <source>
        <dbReference type="Proteomes" id="UP001279734"/>
    </source>
</evidence>
<sequence>MDSGNVGCHDIDIGFEVHGQHLSNAAGPSAPIQVDSSGLGLQGSCPQGGLGMDGNETVSGCAIPLFIQAPISSALAENHRLDSMHPADAGIEEYLDADPSPNPRAAPVDQHGSYLGSAPLALGMYESAQKDGSLDKNSSCVNPLVTGGDLDLTPNSIT</sequence>
<accession>A0AAD3RYK7</accession>
<name>A0AAD3RYK7_NEPGR</name>
<dbReference type="AlphaFoldDB" id="A0AAD3RYK7"/>
<reference evidence="1" key="1">
    <citation type="submission" date="2023-05" db="EMBL/GenBank/DDBJ databases">
        <title>Nepenthes gracilis genome sequencing.</title>
        <authorList>
            <person name="Fukushima K."/>
        </authorList>
    </citation>
    <scope>NUCLEOTIDE SEQUENCE</scope>
    <source>
        <strain evidence="1">SING2019-196</strain>
    </source>
</reference>
<comment type="caution">
    <text evidence="1">The sequence shown here is derived from an EMBL/GenBank/DDBJ whole genome shotgun (WGS) entry which is preliminary data.</text>
</comment>
<protein>
    <submittedName>
        <fullName evidence="1">Uncharacterized protein</fullName>
    </submittedName>
</protein>
<dbReference type="Proteomes" id="UP001279734">
    <property type="component" value="Unassembled WGS sequence"/>
</dbReference>